<evidence type="ECO:0000313" key="1">
    <source>
        <dbReference type="EMBL" id="KAJ3494257.1"/>
    </source>
</evidence>
<evidence type="ECO:0000313" key="2">
    <source>
        <dbReference type="Proteomes" id="UP001148737"/>
    </source>
</evidence>
<dbReference type="EMBL" id="JANAKD010000397">
    <property type="protein sequence ID" value="KAJ3494257.1"/>
    <property type="molecule type" value="Genomic_DNA"/>
</dbReference>
<accession>A0ACC1QVZ2</accession>
<organism evidence="1 2">
    <name type="scientific">Lecanicillium saksenae</name>
    <dbReference type="NCBI Taxonomy" id="468837"/>
    <lineage>
        <taxon>Eukaryota</taxon>
        <taxon>Fungi</taxon>
        <taxon>Dikarya</taxon>
        <taxon>Ascomycota</taxon>
        <taxon>Pezizomycotina</taxon>
        <taxon>Sordariomycetes</taxon>
        <taxon>Hypocreomycetidae</taxon>
        <taxon>Hypocreales</taxon>
        <taxon>Cordycipitaceae</taxon>
        <taxon>Lecanicillium</taxon>
    </lineage>
</organism>
<comment type="caution">
    <text evidence="1">The sequence shown here is derived from an EMBL/GenBank/DDBJ whole genome shotgun (WGS) entry which is preliminary data.</text>
</comment>
<protein>
    <submittedName>
        <fullName evidence="1">Uncharacterized protein</fullName>
    </submittedName>
</protein>
<dbReference type="Proteomes" id="UP001148737">
    <property type="component" value="Unassembled WGS sequence"/>
</dbReference>
<reference evidence="1" key="1">
    <citation type="submission" date="2022-07" db="EMBL/GenBank/DDBJ databases">
        <title>Genome Sequence of Lecanicillium saksenae.</title>
        <authorList>
            <person name="Buettner E."/>
        </authorList>
    </citation>
    <scope>NUCLEOTIDE SEQUENCE</scope>
    <source>
        <strain evidence="1">VT-O1</strain>
    </source>
</reference>
<proteinExistence type="predicted"/>
<sequence>MKGSPREDIQVEGTGTSHFGSNWKRAGNPTGVFEGSSKQVTIKGGASAQFGFNFEHLLSGGRLPSWTDIIPPPSAFYGINSKNLGRDKIDGAGLNKGLFELATSQEVVGYYNQLMSQHFLPSGRVSYFSQCEYTGDGKFHSLLTGEKFQIGERARIVDATFMKVSVPAMIPPAYEVAPGVKLIAPNELVKLPRKYANYIVIGAGKTGIDACLWFLGNGVDPSDISWIMPRDSWLLDREAIQPRELFAKRRFKDQKSLFLSATSATSVAGLFKDLESSGQLMRLTDKVWPSMYRCATVSRLELEEIRRIQNVIRMGRVIRVERDEIQLQKGVYKPNPDILYINCTADGLAKLPTVPVFNGRYITLQSVRVCQQVFSASFIAHVDATYDDEKPKNELCCPIPHPYKATDWMTTVIKSLRARKLWNSHPKTAAWLLQARLNVDKHHLPDDPEGRAAVIELIDELGGVMATKLTELLSTLPANESANAKAQISKIHGSIKEPSKL</sequence>
<keyword evidence="2" id="KW-1185">Reference proteome</keyword>
<name>A0ACC1QVZ2_9HYPO</name>
<gene>
    <name evidence="1" type="ORF">NLG97_g4194</name>
</gene>